<reference evidence="2 3" key="1">
    <citation type="submission" date="2022-10" db="EMBL/GenBank/DDBJ databases">
        <title>Defluviimonas sp. nov., isolated from ocean surface sediments.</title>
        <authorList>
            <person name="He W."/>
            <person name="Wang L."/>
            <person name="Zhang D.-F."/>
        </authorList>
    </citation>
    <scope>NUCLEOTIDE SEQUENCE [LARGE SCALE GENOMIC DNA]</scope>
    <source>
        <strain evidence="2 3">WL0050</strain>
    </source>
</reference>
<sequence length="240" mass="25617">MALVMSASAVTAQVQGPDYSVVERVAAPRGENWPAYSETAARNGAQSTADYVSKLVGRLATGKARTSRVPVGPGTIDLNLGGFGVFLVVVVLATALLLWLKFGGSGVLLDRAPSEDARRQEAPESWNIGPRDNLGTTQDLLDRLAAMPDRGAALVFLLRHCLLAAATATGTRFARSDTERRAFRRLPDHWSHHGGLETILRRTELAHYGGRPVAEDAFQNALSAGRAILDAGKVRAASHV</sequence>
<comment type="caution">
    <text evidence="2">The sequence shown here is derived from an EMBL/GenBank/DDBJ whole genome shotgun (WGS) entry which is preliminary data.</text>
</comment>
<accession>A0ABT2ZLD7</accession>
<evidence type="ECO:0000313" key="2">
    <source>
        <dbReference type="EMBL" id="MCV2871940.1"/>
    </source>
</evidence>
<keyword evidence="1" id="KW-1133">Transmembrane helix</keyword>
<keyword evidence="1" id="KW-0472">Membrane</keyword>
<feature type="transmembrane region" description="Helical" evidence="1">
    <location>
        <begin position="78"/>
        <end position="100"/>
    </location>
</feature>
<gene>
    <name evidence="2" type="ORF">OEZ71_06485</name>
</gene>
<keyword evidence="1" id="KW-0812">Transmembrane</keyword>
<proteinExistence type="predicted"/>
<dbReference type="EMBL" id="JAOWKZ010000002">
    <property type="protein sequence ID" value="MCV2871940.1"/>
    <property type="molecule type" value="Genomic_DNA"/>
</dbReference>
<evidence type="ECO:0000256" key="1">
    <source>
        <dbReference type="SAM" id="Phobius"/>
    </source>
</evidence>
<name>A0ABT2ZLD7_9RHOB</name>
<evidence type="ECO:0000313" key="3">
    <source>
        <dbReference type="Proteomes" id="UP001652564"/>
    </source>
</evidence>
<organism evidence="2 3">
    <name type="scientific">Albidovulum litorale</name>
    <dbReference type="NCBI Taxonomy" id="2984134"/>
    <lineage>
        <taxon>Bacteria</taxon>
        <taxon>Pseudomonadati</taxon>
        <taxon>Pseudomonadota</taxon>
        <taxon>Alphaproteobacteria</taxon>
        <taxon>Rhodobacterales</taxon>
        <taxon>Paracoccaceae</taxon>
        <taxon>Albidovulum</taxon>
    </lineage>
</organism>
<evidence type="ECO:0008006" key="4">
    <source>
        <dbReference type="Google" id="ProtNLM"/>
    </source>
</evidence>
<keyword evidence="3" id="KW-1185">Reference proteome</keyword>
<feature type="transmembrane region" description="Helical" evidence="1">
    <location>
        <begin position="151"/>
        <end position="174"/>
    </location>
</feature>
<protein>
    <recommendedName>
        <fullName evidence="4">DUF4129 domain-containing protein</fullName>
    </recommendedName>
</protein>
<dbReference type="Proteomes" id="UP001652564">
    <property type="component" value="Unassembled WGS sequence"/>
</dbReference>